<dbReference type="SUPFAM" id="SSF51430">
    <property type="entry name" value="NAD(P)-linked oxidoreductase"/>
    <property type="match status" value="1"/>
</dbReference>
<comment type="caution">
    <text evidence="1">The sequence shown here is derived from an EMBL/GenBank/DDBJ whole genome shotgun (WGS) entry which is preliminary data.</text>
</comment>
<dbReference type="OrthoDB" id="48988at2759"/>
<organism evidence="1 2">
    <name type="scientific">Emergomyces africanus</name>
    <dbReference type="NCBI Taxonomy" id="1955775"/>
    <lineage>
        <taxon>Eukaryota</taxon>
        <taxon>Fungi</taxon>
        <taxon>Dikarya</taxon>
        <taxon>Ascomycota</taxon>
        <taxon>Pezizomycotina</taxon>
        <taxon>Eurotiomycetes</taxon>
        <taxon>Eurotiomycetidae</taxon>
        <taxon>Onygenales</taxon>
        <taxon>Ajellomycetaceae</taxon>
        <taxon>Emergomyces</taxon>
    </lineage>
</organism>
<dbReference type="Gene3D" id="3.20.20.100">
    <property type="entry name" value="NADP-dependent oxidoreductase domain"/>
    <property type="match status" value="1"/>
</dbReference>
<accession>A0A1B7P5G4</accession>
<proteinExistence type="predicted"/>
<dbReference type="EMBL" id="LGUA01000094">
    <property type="protein sequence ID" value="OAX84228.1"/>
    <property type="molecule type" value="Genomic_DNA"/>
</dbReference>
<evidence type="ECO:0000313" key="1">
    <source>
        <dbReference type="EMBL" id="OAX84228.1"/>
    </source>
</evidence>
<evidence type="ECO:0000313" key="2">
    <source>
        <dbReference type="Proteomes" id="UP000091918"/>
    </source>
</evidence>
<sequence>RLEETMRALHDLVPAGKVWYIGAGSMRTYQFARRQFIAERNSWTNFLKYAKLV</sequence>
<dbReference type="AlphaFoldDB" id="A0A1B7P5G4"/>
<feature type="non-terminal residue" evidence="1">
    <location>
        <position position="1"/>
    </location>
</feature>
<dbReference type="STRING" id="1658172.A0A1B7P5G4"/>
<protein>
    <submittedName>
        <fullName evidence="1">Uncharacterized protein</fullName>
    </submittedName>
</protein>
<dbReference type="InterPro" id="IPR036812">
    <property type="entry name" value="NAD(P)_OxRdtase_dom_sf"/>
</dbReference>
<gene>
    <name evidence="1" type="ORF">ACJ72_01414</name>
</gene>
<keyword evidence="2" id="KW-1185">Reference proteome</keyword>
<reference evidence="1 2" key="1">
    <citation type="submission" date="2015-07" db="EMBL/GenBank/DDBJ databases">
        <title>Emmonsia species relationships and genome sequence.</title>
        <authorList>
            <person name="Cuomo C.A."/>
            <person name="Schwartz I.S."/>
            <person name="Kenyon C."/>
            <person name="de Hoog G.S."/>
            <person name="Govender N.P."/>
            <person name="Botha A."/>
            <person name="Moreno L."/>
            <person name="de Vries M."/>
            <person name="Munoz J.F."/>
            <person name="Stielow J.B."/>
        </authorList>
    </citation>
    <scope>NUCLEOTIDE SEQUENCE [LARGE SCALE GENOMIC DNA]</scope>
    <source>
        <strain evidence="1 2">CBS 136260</strain>
    </source>
</reference>
<dbReference type="Proteomes" id="UP000091918">
    <property type="component" value="Unassembled WGS sequence"/>
</dbReference>
<name>A0A1B7P5G4_9EURO</name>